<dbReference type="Proteomes" id="UP001185984">
    <property type="component" value="Unassembled WGS sequence"/>
</dbReference>
<dbReference type="InterPro" id="IPR001647">
    <property type="entry name" value="HTH_TetR"/>
</dbReference>
<reference evidence="5" key="1">
    <citation type="journal article" date="2022" name="J Environ Chem Eng">
        <title>Biodegradation of petroleum oil using a constructed nonpathogenic and heavy metal-tolerant bacterial consortium isolated from marine sponges.</title>
        <authorList>
            <person name="Dechsakulwatana C."/>
            <person name="Rungsihiranrut A."/>
            <person name="Muangchinda C."/>
            <person name="Ningthoujam R."/>
            <person name="Klankeo P."/>
            <person name="Pinyakong O."/>
        </authorList>
    </citation>
    <scope>NUCLEOTIDE SEQUENCE [LARGE SCALE GENOMIC DNA]</scope>
    <source>
        <strain evidence="5">MO2-4</strain>
    </source>
</reference>
<dbReference type="Gene3D" id="1.10.357.10">
    <property type="entry name" value="Tetracycline Repressor, domain 2"/>
    <property type="match status" value="2"/>
</dbReference>
<dbReference type="PROSITE" id="PS50977">
    <property type="entry name" value="HTH_TETR_2"/>
    <property type="match status" value="2"/>
</dbReference>
<comment type="caution">
    <text evidence="4">The sequence shown here is derived from an EMBL/GenBank/DDBJ whole genome shotgun (WGS) entry which is preliminary data.</text>
</comment>
<keyword evidence="5" id="KW-1185">Reference proteome</keyword>
<feature type="DNA-binding region" description="H-T-H motif" evidence="2">
    <location>
        <begin position="257"/>
        <end position="276"/>
    </location>
</feature>
<evidence type="ECO:0000256" key="2">
    <source>
        <dbReference type="PROSITE-ProRule" id="PRU00335"/>
    </source>
</evidence>
<feature type="domain" description="HTH tetR-type" evidence="3">
    <location>
        <begin position="234"/>
        <end position="294"/>
    </location>
</feature>
<dbReference type="RefSeq" id="WP_317516102.1">
    <property type="nucleotide sequence ID" value="NZ_JAPTHD010000001.1"/>
</dbReference>
<gene>
    <name evidence="4" type="ORF">O0R41_05630</name>
</gene>
<dbReference type="InterPro" id="IPR009057">
    <property type="entry name" value="Homeodomain-like_sf"/>
</dbReference>
<proteinExistence type="predicted"/>
<evidence type="ECO:0000313" key="5">
    <source>
        <dbReference type="Proteomes" id="UP001185984"/>
    </source>
</evidence>
<accession>A0ABU3ZU97</accession>
<dbReference type="SUPFAM" id="SSF46689">
    <property type="entry name" value="Homeodomain-like"/>
    <property type="match status" value="2"/>
</dbReference>
<evidence type="ECO:0000313" key="4">
    <source>
        <dbReference type="EMBL" id="MDV5823077.1"/>
    </source>
</evidence>
<feature type="domain" description="HTH tetR-type" evidence="3">
    <location>
        <begin position="19"/>
        <end position="79"/>
    </location>
</feature>
<sequence>MTNDKDDMSAPKTAMADGEDRKNRLIQAVLSGWTQNGTSELSARTIGAKAGASASAIYYHFGDAEHLYDAASRAALAQARSWCAAQEARIAALPLDAGRGDAAIGPIMASLIDDLCGPDRALALAWRETHLLAARRADFAPLWAEWVALWRGFWLRLCRRLAIEAAAPLCHAFFDGELCMHLMPWNRPGDRACLDEMTRGLAACISGAPLPPAPWRAMLKRQAIEATVVADRSEALIGEIGRAAADLLAMGGIGAITHRAVAERAGLTLGTVSHRFKRADDLLRLAYNETYHILTGLSPNPAHPGTPTAPAGSVPARNRVVAIDELMLAVARGRAQPGLALALRYLRGRSSQFAIADATSLRGDALDLGAAIYSSMMMGALHHNIHRNEADAAAETQAAHDDMLARLARCGGG</sequence>
<keyword evidence="1 2" id="KW-0238">DNA-binding</keyword>
<dbReference type="EMBL" id="JAPTHD010000001">
    <property type="protein sequence ID" value="MDV5823077.1"/>
    <property type="molecule type" value="Genomic_DNA"/>
</dbReference>
<dbReference type="Pfam" id="PF00440">
    <property type="entry name" value="TetR_N"/>
    <property type="match status" value="2"/>
</dbReference>
<name>A0ABU3ZU97_9SPHN</name>
<organism evidence="4 5">
    <name type="scientific">Sphingobium naphthae</name>
    <dbReference type="NCBI Taxonomy" id="1886786"/>
    <lineage>
        <taxon>Bacteria</taxon>
        <taxon>Pseudomonadati</taxon>
        <taxon>Pseudomonadota</taxon>
        <taxon>Alphaproteobacteria</taxon>
        <taxon>Sphingomonadales</taxon>
        <taxon>Sphingomonadaceae</taxon>
        <taxon>Sphingobium</taxon>
    </lineage>
</organism>
<evidence type="ECO:0000259" key="3">
    <source>
        <dbReference type="PROSITE" id="PS50977"/>
    </source>
</evidence>
<feature type="DNA-binding region" description="H-T-H motif" evidence="2">
    <location>
        <begin position="42"/>
        <end position="61"/>
    </location>
</feature>
<protein>
    <submittedName>
        <fullName evidence="4">TetR family transcriptional regulator</fullName>
    </submittedName>
</protein>
<evidence type="ECO:0000256" key="1">
    <source>
        <dbReference type="ARBA" id="ARBA00023125"/>
    </source>
</evidence>